<evidence type="ECO:0000259" key="5">
    <source>
        <dbReference type="PROSITE" id="PS50960"/>
    </source>
</evidence>
<proteinExistence type="predicted"/>
<dbReference type="GO" id="GO:0003677">
    <property type="term" value="F:DNA binding"/>
    <property type="evidence" value="ECO:0007669"/>
    <property type="project" value="UniProtKB-UniRule"/>
</dbReference>
<dbReference type="InterPro" id="IPR006600">
    <property type="entry name" value="HTH_CenpB_DNA-bd_dom"/>
</dbReference>
<dbReference type="InterPro" id="IPR009057">
    <property type="entry name" value="Homeodomain-like_sf"/>
</dbReference>
<keyword evidence="2 4" id="KW-0238">DNA-binding</keyword>
<comment type="subcellular location">
    <subcellularLocation>
        <location evidence="1 4">Nucleus</location>
    </subcellularLocation>
</comment>
<dbReference type="Pfam" id="PF03221">
    <property type="entry name" value="HTH_Tnp_Tc5"/>
    <property type="match status" value="1"/>
</dbReference>
<dbReference type="GO" id="GO:0005634">
    <property type="term" value="C:nucleus"/>
    <property type="evidence" value="ECO:0007669"/>
    <property type="project" value="UniProtKB-SubCell"/>
</dbReference>
<accession>A0A085MSG1</accession>
<dbReference type="InterPro" id="IPR007889">
    <property type="entry name" value="HTH_Psq"/>
</dbReference>
<dbReference type="EMBL" id="KL367690">
    <property type="protein sequence ID" value="KFD60157.1"/>
    <property type="molecule type" value="Genomic_DNA"/>
</dbReference>
<dbReference type="PROSITE" id="PS51253">
    <property type="entry name" value="HTH_CENPB"/>
    <property type="match status" value="1"/>
</dbReference>
<feature type="domain" description="HTH psq-type" evidence="5">
    <location>
        <begin position="48"/>
        <end position="99"/>
    </location>
</feature>
<dbReference type="Proteomes" id="UP000030758">
    <property type="component" value="Unassembled WGS sequence"/>
</dbReference>
<dbReference type="Pfam" id="PF04218">
    <property type="entry name" value="CENP-B_N"/>
    <property type="match status" value="1"/>
</dbReference>
<dbReference type="PANTHER" id="PTHR19303">
    <property type="entry name" value="TRANSPOSON"/>
    <property type="match status" value="1"/>
</dbReference>
<reference evidence="7" key="1">
    <citation type="journal article" date="2014" name="Nat. Genet.">
        <title>Genome and transcriptome of the porcine whipworm Trichuris suis.</title>
        <authorList>
            <person name="Jex A.R."/>
            <person name="Nejsum P."/>
            <person name="Schwarz E.M."/>
            <person name="Hu L."/>
            <person name="Young N.D."/>
            <person name="Hall R.S."/>
            <person name="Korhonen P.K."/>
            <person name="Liao S."/>
            <person name="Thamsborg S."/>
            <person name="Xia J."/>
            <person name="Xu P."/>
            <person name="Wang S."/>
            <person name="Scheerlinck J.P."/>
            <person name="Hofmann A."/>
            <person name="Sternberg P.W."/>
            <person name="Wang J."/>
            <person name="Gasser R.B."/>
        </authorList>
    </citation>
    <scope>NUCLEOTIDE SEQUENCE [LARGE SCALE GENOMIC DNA]</scope>
    <source>
        <strain evidence="7">DCEP-RM93F</strain>
    </source>
</reference>
<organism evidence="7">
    <name type="scientific">Trichuris suis</name>
    <name type="common">pig whipworm</name>
    <dbReference type="NCBI Taxonomy" id="68888"/>
    <lineage>
        <taxon>Eukaryota</taxon>
        <taxon>Metazoa</taxon>
        <taxon>Ecdysozoa</taxon>
        <taxon>Nematoda</taxon>
        <taxon>Enoplea</taxon>
        <taxon>Dorylaimia</taxon>
        <taxon>Trichinellida</taxon>
        <taxon>Trichuridae</taxon>
        <taxon>Trichuris</taxon>
    </lineage>
</organism>
<feature type="domain" description="HTH CENPB-type" evidence="6">
    <location>
        <begin position="112"/>
        <end position="191"/>
    </location>
</feature>
<evidence type="ECO:0000256" key="1">
    <source>
        <dbReference type="ARBA" id="ARBA00004123"/>
    </source>
</evidence>
<evidence type="ECO:0000256" key="4">
    <source>
        <dbReference type="PROSITE-ProRule" id="PRU00320"/>
    </source>
</evidence>
<evidence type="ECO:0000259" key="6">
    <source>
        <dbReference type="PROSITE" id="PS51253"/>
    </source>
</evidence>
<evidence type="ECO:0000256" key="3">
    <source>
        <dbReference type="ARBA" id="ARBA00023242"/>
    </source>
</evidence>
<keyword evidence="3 4" id="KW-0539">Nucleus</keyword>
<dbReference type="PANTHER" id="PTHR19303:SF26">
    <property type="entry name" value="TIGGER TRANSPOSABLE ELEMENT-DERIVED PROTEIN 1"/>
    <property type="match status" value="1"/>
</dbReference>
<dbReference type="SUPFAM" id="SSF46689">
    <property type="entry name" value="Homeodomain-like"/>
    <property type="match status" value="2"/>
</dbReference>
<dbReference type="AlphaFoldDB" id="A0A085MSG1"/>
<dbReference type="Gene3D" id="1.10.10.60">
    <property type="entry name" value="Homeodomain-like"/>
    <property type="match status" value="2"/>
</dbReference>
<protein>
    <recommendedName>
        <fullName evidence="8">HTH CENPB-type domain-containing protein</fullName>
    </recommendedName>
</protein>
<name>A0A085MSG1_9BILA</name>
<dbReference type="SMART" id="SM00674">
    <property type="entry name" value="CENPB"/>
    <property type="match status" value="1"/>
</dbReference>
<feature type="DNA-binding region" description="H-T-H motif" evidence="4">
    <location>
        <begin position="75"/>
        <end position="95"/>
    </location>
</feature>
<dbReference type="PROSITE" id="PS50960">
    <property type="entry name" value="HTH_PSQ"/>
    <property type="match status" value="1"/>
</dbReference>
<evidence type="ECO:0008006" key="8">
    <source>
        <dbReference type="Google" id="ProtNLM"/>
    </source>
</evidence>
<gene>
    <name evidence="7" type="ORF">M514_27660</name>
</gene>
<sequence length="199" mass="23039">MSYRCATVIIWVVRSQKRRISLFLLIVHTSCPTGQQFDEVTVMAPKSSSEKRCRTSLTLNQKLEVIQLSEKGMSHAEIGRRLGLLRQTVSQVVKSKERFLDEIKSATPMNARKIRTRNSHIANMEKVLLVWIEDQITHNVSLSQSIIQCKALHLFNSTKAERGDESAEERFEASRGWFMRFKERNHMHNIRVAERSVDN</sequence>
<evidence type="ECO:0000313" key="7">
    <source>
        <dbReference type="EMBL" id="KFD60157.1"/>
    </source>
</evidence>
<dbReference type="InterPro" id="IPR050863">
    <property type="entry name" value="CenT-Element_Derived"/>
</dbReference>
<evidence type="ECO:0000256" key="2">
    <source>
        <dbReference type="ARBA" id="ARBA00023125"/>
    </source>
</evidence>